<keyword evidence="1" id="KW-0472">Membrane</keyword>
<dbReference type="EMBL" id="CAADFI010000382">
    <property type="protein sequence ID" value="VFK03818.1"/>
    <property type="molecule type" value="Genomic_DNA"/>
</dbReference>
<organism evidence="2">
    <name type="scientific">Candidatus Kentrum eta</name>
    <dbReference type="NCBI Taxonomy" id="2126337"/>
    <lineage>
        <taxon>Bacteria</taxon>
        <taxon>Pseudomonadati</taxon>
        <taxon>Pseudomonadota</taxon>
        <taxon>Gammaproteobacteria</taxon>
        <taxon>Candidatus Kentrum</taxon>
    </lineage>
</organism>
<accession>A0A450VGD6</accession>
<dbReference type="EMBL" id="CAADFJ010000385">
    <property type="protein sequence ID" value="VFK06943.1"/>
    <property type="molecule type" value="Genomic_DNA"/>
</dbReference>
<dbReference type="AlphaFoldDB" id="A0A450VGD6"/>
<reference evidence="2" key="1">
    <citation type="submission" date="2019-02" db="EMBL/GenBank/DDBJ databases">
        <authorList>
            <person name="Gruber-Vodicka R. H."/>
            <person name="Seah K. B. B."/>
        </authorList>
    </citation>
    <scope>NUCLEOTIDE SEQUENCE</scope>
    <source>
        <strain evidence="4">BECK_SA2B12</strain>
        <strain evidence="3">BECK_SA2B15</strain>
        <strain evidence="2">BECK_SA2B20</strain>
    </source>
</reference>
<feature type="transmembrane region" description="Helical" evidence="1">
    <location>
        <begin position="6"/>
        <end position="30"/>
    </location>
</feature>
<keyword evidence="1" id="KW-0812">Transmembrane</keyword>
<evidence type="ECO:0000313" key="2">
    <source>
        <dbReference type="EMBL" id="VFK03818.1"/>
    </source>
</evidence>
<dbReference type="EMBL" id="CAADFG010000395">
    <property type="protein sequence ID" value="VFK04253.1"/>
    <property type="molecule type" value="Genomic_DNA"/>
</dbReference>
<evidence type="ECO:0000313" key="3">
    <source>
        <dbReference type="EMBL" id="VFK04253.1"/>
    </source>
</evidence>
<name>A0A450VGD6_9GAMM</name>
<evidence type="ECO:0000256" key="1">
    <source>
        <dbReference type="SAM" id="Phobius"/>
    </source>
</evidence>
<keyword evidence="1" id="KW-1133">Transmembrane helix</keyword>
<sequence length="49" mass="5733">MMSGLLTFGLLLMFVLFWKLIVIAFFCAFISRAIRSQENRFEENVICVN</sequence>
<gene>
    <name evidence="3" type="ORF">BECKH772A_GA0070896_103954</name>
    <name evidence="2" type="ORF">BECKH772B_GA0070898_103824</name>
    <name evidence="4" type="ORF">BECKH772C_GA0070978_103854</name>
</gene>
<proteinExistence type="predicted"/>
<protein>
    <submittedName>
        <fullName evidence="2">Uncharacterized protein</fullName>
    </submittedName>
</protein>
<evidence type="ECO:0000313" key="4">
    <source>
        <dbReference type="EMBL" id="VFK06943.1"/>
    </source>
</evidence>